<evidence type="ECO:0000256" key="1">
    <source>
        <dbReference type="SAM" id="MobiDB-lite"/>
    </source>
</evidence>
<dbReference type="RefSeq" id="WP_121281730.1">
    <property type="nucleotide sequence ID" value="NZ_RBZV01000020.1"/>
</dbReference>
<name>A0A494WY25_9BURK</name>
<reference evidence="2 3" key="1">
    <citation type="submission" date="2018-10" db="EMBL/GenBank/DDBJ databases">
        <title>Paraburkholderia sp. 7MK8-2, isolated from soil.</title>
        <authorList>
            <person name="Gao Z.-H."/>
            <person name="Qiu L.-H."/>
        </authorList>
    </citation>
    <scope>NUCLEOTIDE SEQUENCE [LARGE SCALE GENOMIC DNA]</scope>
    <source>
        <strain evidence="2 3">7MK8-2</strain>
    </source>
</reference>
<proteinExistence type="predicted"/>
<accession>A0A494WY25</accession>
<comment type="caution">
    <text evidence="2">The sequence shown here is derived from an EMBL/GenBank/DDBJ whole genome shotgun (WGS) entry which is preliminary data.</text>
</comment>
<dbReference type="Proteomes" id="UP000280434">
    <property type="component" value="Unassembled WGS sequence"/>
</dbReference>
<keyword evidence="3" id="KW-1185">Reference proteome</keyword>
<dbReference type="EMBL" id="RBZV01000020">
    <property type="protein sequence ID" value="RKP43457.1"/>
    <property type="molecule type" value="Genomic_DNA"/>
</dbReference>
<evidence type="ECO:0000313" key="2">
    <source>
        <dbReference type="EMBL" id="RKP43457.1"/>
    </source>
</evidence>
<evidence type="ECO:0000313" key="3">
    <source>
        <dbReference type="Proteomes" id="UP000280434"/>
    </source>
</evidence>
<sequence length="671" mass="75087">MNVGSLLEFPDGYGGIPKSAKLHLLDNAHSPTWTFLVEFVDAKEKSAEIRRIARTDFESGLLDGAIRVSCTQPSLPCWLESLEGIDVQSIETARGRRKHSNIDRVTARLFEIQPLLCRSDQIFRSGDPSQAIAALARKFAPRSHPGRLRLWFSCYLVFGRDARALYPSFVRIGHWDRKSKFTGNPLGLPPRGGRGAYFHVDEEARRTIEAGYVKHMDIGRKRVEIYAQILKNNFNCTTVGKGADLRIVSRDSKPFPTINQVTYCARKAYSPDQLSEAVYGAARVRHRLAPDQGRYSRGVANLFERAEADGYYREDRLRDFGGSASDEKFCVVRLVDVLSGVVAGIGFAWGSETADAYRMALFCASMRKAEFAQLFGLEISEEDWPCAGIPAQLSIDRGPGAAETVLGDSRYIPWRELTASFSPRDKATVESSHPRTVRTEGRPIKFESTLTPVDAAKQEILRAIRDNWRSDASDRLTPDMIERGVVPNPMSIWRWLDERGRTSAELISFDEAVRAFLTPVEFKATRDSLQLHARSFGSPELEAAGFRQRLPRSQTLRVPGYGMNLCVRHAWIEVDHRLVRVDAQLPIRDDDAQLYSTTIHLAAEAKQLTAMRSDQREHAIGEELKYQQACEAATGKDPAAGSWASARPKGRGKSQIQSKAERDAVTPRSTL</sequence>
<dbReference type="AlphaFoldDB" id="A0A494WY25"/>
<protein>
    <submittedName>
        <fullName evidence="2">Uncharacterized protein</fullName>
    </submittedName>
</protein>
<organism evidence="2 3">
    <name type="scientific">Trinickia fusca</name>
    <dbReference type="NCBI Taxonomy" id="2419777"/>
    <lineage>
        <taxon>Bacteria</taxon>
        <taxon>Pseudomonadati</taxon>
        <taxon>Pseudomonadota</taxon>
        <taxon>Betaproteobacteria</taxon>
        <taxon>Burkholderiales</taxon>
        <taxon>Burkholderiaceae</taxon>
        <taxon>Trinickia</taxon>
    </lineage>
</organism>
<dbReference type="OrthoDB" id="501284at2"/>
<feature type="region of interest" description="Disordered" evidence="1">
    <location>
        <begin position="631"/>
        <end position="671"/>
    </location>
</feature>
<gene>
    <name evidence="2" type="ORF">D7S89_25890</name>
</gene>